<dbReference type="InterPro" id="IPR020802">
    <property type="entry name" value="TesA-like"/>
</dbReference>
<proteinExistence type="inferred from homology"/>
<evidence type="ECO:0000313" key="5">
    <source>
        <dbReference type="Proteomes" id="UP001595912"/>
    </source>
</evidence>
<name>A0ABV9VYZ8_9ACTN</name>
<dbReference type="PANTHER" id="PTHR11487:SF0">
    <property type="entry name" value="S-ACYL FATTY ACID SYNTHASE THIOESTERASE, MEDIUM CHAIN"/>
    <property type="match status" value="1"/>
</dbReference>
<dbReference type="Pfam" id="PF00975">
    <property type="entry name" value="Thioesterase"/>
    <property type="match status" value="1"/>
</dbReference>
<sequence length="255" mass="28351">MRTGTPWLRRFHPRQDSEIELFCFPHAGGSASAYFQLSQLLAPTVQVSAVQYPGRQDRRSEPRIDSIDEFADRMCAELLSQPARPFAMFGHSMGAVIAYETAQRLTEAGRVPVWFFSSSRRAPSRLRHTDVHRRDDAGIVAELRSLAGGDVDWLADEELLASFLPAIRSDYQAIETHPYRPGPPLRCPITAFMGDQDPYTTQDEAASWQDHCTGSFDLHVFPGGHFYFDNHTAQVAAHVNRVLGTAAGVAPHGEA</sequence>
<protein>
    <submittedName>
        <fullName evidence="4">Thioesterase II family protein</fullName>
    </submittedName>
</protein>
<evidence type="ECO:0000256" key="2">
    <source>
        <dbReference type="ARBA" id="ARBA00022801"/>
    </source>
</evidence>
<evidence type="ECO:0000256" key="1">
    <source>
        <dbReference type="ARBA" id="ARBA00007169"/>
    </source>
</evidence>
<gene>
    <name evidence="4" type="ORF">ACFPIJ_26275</name>
</gene>
<dbReference type="SUPFAM" id="SSF53474">
    <property type="entry name" value="alpha/beta-Hydrolases"/>
    <property type="match status" value="1"/>
</dbReference>
<keyword evidence="2" id="KW-0378">Hydrolase</keyword>
<dbReference type="Gene3D" id="3.40.50.1820">
    <property type="entry name" value="alpha/beta hydrolase"/>
    <property type="match status" value="1"/>
</dbReference>
<organism evidence="4 5">
    <name type="scientific">Dactylosporangium cerinum</name>
    <dbReference type="NCBI Taxonomy" id="1434730"/>
    <lineage>
        <taxon>Bacteria</taxon>
        <taxon>Bacillati</taxon>
        <taxon>Actinomycetota</taxon>
        <taxon>Actinomycetes</taxon>
        <taxon>Micromonosporales</taxon>
        <taxon>Micromonosporaceae</taxon>
        <taxon>Dactylosporangium</taxon>
    </lineage>
</organism>
<dbReference type="InterPro" id="IPR029058">
    <property type="entry name" value="AB_hydrolase_fold"/>
</dbReference>
<dbReference type="InterPro" id="IPR001031">
    <property type="entry name" value="Thioesterase"/>
</dbReference>
<evidence type="ECO:0000259" key="3">
    <source>
        <dbReference type="SMART" id="SM00824"/>
    </source>
</evidence>
<keyword evidence="5" id="KW-1185">Reference proteome</keyword>
<dbReference type="SMART" id="SM00824">
    <property type="entry name" value="PKS_TE"/>
    <property type="match status" value="1"/>
</dbReference>
<comment type="caution">
    <text evidence="4">The sequence shown here is derived from an EMBL/GenBank/DDBJ whole genome shotgun (WGS) entry which is preliminary data.</text>
</comment>
<dbReference type="EMBL" id="JBHSIU010000034">
    <property type="protein sequence ID" value="MFC5001327.1"/>
    <property type="molecule type" value="Genomic_DNA"/>
</dbReference>
<reference evidence="5" key="1">
    <citation type="journal article" date="2019" name="Int. J. Syst. Evol. Microbiol.">
        <title>The Global Catalogue of Microorganisms (GCM) 10K type strain sequencing project: providing services to taxonomists for standard genome sequencing and annotation.</title>
        <authorList>
            <consortium name="The Broad Institute Genomics Platform"/>
            <consortium name="The Broad Institute Genome Sequencing Center for Infectious Disease"/>
            <person name="Wu L."/>
            <person name="Ma J."/>
        </authorList>
    </citation>
    <scope>NUCLEOTIDE SEQUENCE [LARGE SCALE GENOMIC DNA]</scope>
    <source>
        <strain evidence="5">CGMCC 4.7152</strain>
    </source>
</reference>
<dbReference type="RefSeq" id="WP_380118391.1">
    <property type="nucleotide sequence ID" value="NZ_JBHSIU010000034.1"/>
</dbReference>
<evidence type="ECO:0000313" key="4">
    <source>
        <dbReference type="EMBL" id="MFC5001327.1"/>
    </source>
</evidence>
<dbReference type="PANTHER" id="PTHR11487">
    <property type="entry name" value="THIOESTERASE"/>
    <property type="match status" value="1"/>
</dbReference>
<dbReference type="Proteomes" id="UP001595912">
    <property type="component" value="Unassembled WGS sequence"/>
</dbReference>
<accession>A0ABV9VYZ8</accession>
<dbReference type="InterPro" id="IPR012223">
    <property type="entry name" value="TEII"/>
</dbReference>
<feature type="domain" description="Thioesterase TesA-like" evidence="3">
    <location>
        <begin position="22"/>
        <end position="243"/>
    </location>
</feature>
<comment type="similarity">
    <text evidence="1">Belongs to the thioesterase family.</text>
</comment>